<reference evidence="1" key="1">
    <citation type="submission" date="2022-04" db="EMBL/GenBank/DDBJ databases">
        <title>Genome of the entomopathogenic fungus Entomophthora muscae.</title>
        <authorList>
            <person name="Elya C."/>
            <person name="Lovett B.R."/>
            <person name="Lee E."/>
            <person name="Macias A.M."/>
            <person name="Hajek A.E."/>
            <person name="De Bivort B.L."/>
            <person name="Kasson M.T."/>
            <person name="De Fine Licht H.H."/>
            <person name="Stajich J.E."/>
        </authorList>
    </citation>
    <scope>NUCLEOTIDE SEQUENCE</scope>
    <source>
        <strain evidence="1">Berkeley</strain>
    </source>
</reference>
<evidence type="ECO:0000313" key="2">
    <source>
        <dbReference type="Proteomes" id="UP001165960"/>
    </source>
</evidence>
<protein>
    <submittedName>
        <fullName evidence="1">Uncharacterized protein</fullName>
    </submittedName>
</protein>
<organism evidence="1 2">
    <name type="scientific">Entomophthora muscae</name>
    <dbReference type="NCBI Taxonomy" id="34485"/>
    <lineage>
        <taxon>Eukaryota</taxon>
        <taxon>Fungi</taxon>
        <taxon>Fungi incertae sedis</taxon>
        <taxon>Zoopagomycota</taxon>
        <taxon>Entomophthoromycotina</taxon>
        <taxon>Entomophthoromycetes</taxon>
        <taxon>Entomophthorales</taxon>
        <taxon>Entomophthoraceae</taxon>
        <taxon>Entomophthora</taxon>
    </lineage>
</organism>
<keyword evidence="2" id="KW-1185">Reference proteome</keyword>
<comment type="caution">
    <text evidence="1">The sequence shown here is derived from an EMBL/GenBank/DDBJ whole genome shotgun (WGS) entry which is preliminary data.</text>
</comment>
<evidence type="ECO:0000313" key="1">
    <source>
        <dbReference type="EMBL" id="KAJ9090583.1"/>
    </source>
</evidence>
<name>A0ACC2UUQ3_9FUNG</name>
<sequence>MCSLNNVANPFITGLYGYDNIEFEKIPQLRVHYWEGIVQALRSLGASVITARVAKTGSVAFRAKQLHEFLEKTLPGQKINLIGHSMGGLDGRYLISNIKNKSYKVLSLTTVATPHRGSPFMDWCKEHLRIAKIFSEQQAPNCSRNQYWFDRLMQHLDTPAYAHLTTDYCINKFNPNTPDDPNVSYFSYNAYVDRMSIANILHFPWTIINERVGRNDGVVPLESGRWGRLVETAQANHFDLVARYRWIVALWKAISRVDSRMASIPSPEQLSSTKPQQFNNVDFYLRMSTFLHSQGF</sequence>
<dbReference type="Proteomes" id="UP001165960">
    <property type="component" value="Unassembled WGS sequence"/>
</dbReference>
<proteinExistence type="predicted"/>
<accession>A0ACC2UUQ3</accession>
<gene>
    <name evidence="1" type="ORF">DSO57_1001039</name>
</gene>
<dbReference type="EMBL" id="QTSX02000002">
    <property type="protein sequence ID" value="KAJ9090583.1"/>
    <property type="molecule type" value="Genomic_DNA"/>
</dbReference>